<gene>
    <name evidence="2" type="ORF">SAMN04488559_101187</name>
</gene>
<dbReference type="InterPro" id="IPR024596">
    <property type="entry name" value="RNApol_su_b/EpuA"/>
</dbReference>
<keyword evidence="2" id="KW-0240">DNA-directed RNA polymerase</keyword>
<sequence>MSEVEQQGKKIKIALIPVPLKILAFIVSFILLVIAGLMIGYGVLGDGKATEVFNSSTWSHIMEYFQSGK</sequence>
<reference evidence="2 3" key="1">
    <citation type="submission" date="2016-10" db="EMBL/GenBank/DDBJ databases">
        <authorList>
            <person name="de Groot N.N."/>
        </authorList>
    </citation>
    <scope>NUCLEOTIDE SEQUENCE [LARGE SCALE GENOMIC DNA]</scope>
    <source>
        <strain evidence="2 3">DSM 13760</strain>
    </source>
</reference>
<dbReference type="Proteomes" id="UP000198948">
    <property type="component" value="Unassembled WGS sequence"/>
</dbReference>
<evidence type="ECO:0000256" key="1">
    <source>
        <dbReference type="SAM" id="Phobius"/>
    </source>
</evidence>
<evidence type="ECO:0000313" key="2">
    <source>
        <dbReference type="EMBL" id="SER52496.1"/>
    </source>
</evidence>
<keyword evidence="1" id="KW-0812">Transmembrane</keyword>
<proteinExistence type="predicted"/>
<feature type="transmembrane region" description="Helical" evidence="1">
    <location>
        <begin position="20"/>
        <end position="44"/>
    </location>
</feature>
<evidence type="ECO:0000313" key="3">
    <source>
        <dbReference type="Proteomes" id="UP000198948"/>
    </source>
</evidence>
<keyword evidence="3" id="KW-1185">Reference proteome</keyword>
<dbReference type="RefSeq" id="WP_218139621.1">
    <property type="nucleotide sequence ID" value="NZ_FOHA01000001.1"/>
</dbReference>
<dbReference type="AlphaFoldDB" id="A0A1H9PW25"/>
<accession>A0A1H9PW25</accession>
<dbReference type="Pfam" id="PF11772">
    <property type="entry name" value="EpuA"/>
    <property type="match status" value="1"/>
</dbReference>
<dbReference type="STRING" id="142588.SAMN04488559_101187"/>
<name>A0A1H9PW25_9LACT</name>
<keyword evidence="2" id="KW-0804">Transcription</keyword>
<dbReference type="GO" id="GO:0000428">
    <property type="term" value="C:DNA-directed RNA polymerase complex"/>
    <property type="evidence" value="ECO:0007669"/>
    <property type="project" value="UniProtKB-KW"/>
</dbReference>
<keyword evidence="1" id="KW-1133">Transmembrane helix</keyword>
<protein>
    <submittedName>
        <fullName evidence="2">DNA-directed RNA polymerase subunit beta</fullName>
    </submittedName>
</protein>
<keyword evidence="1" id="KW-0472">Membrane</keyword>
<organism evidence="2 3">
    <name type="scientific">Isobaculum melis</name>
    <dbReference type="NCBI Taxonomy" id="142588"/>
    <lineage>
        <taxon>Bacteria</taxon>
        <taxon>Bacillati</taxon>
        <taxon>Bacillota</taxon>
        <taxon>Bacilli</taxon>
        <taxon>Lactobacillales</taxon>
        <taxon>Carnobacteriaceae</taxon>
        <taxon>Isobaculum</taxon>
    </lineage>
</organism>
<dbReference type="EMBL" id="FOHA01000001">
    <property type="protein sequence ID" value="SER52496.1"/>
    <property type="molecule type" value="Genomic_DNA"/>
</dbReference>